<dbReference type="Proteomes" id="UP000623250">
    <property type="component" value="Unassembled WGS sequence"/>
</dbReference>
<organism evidence="10 11">
    <name type="scientific">Rhodomicrobium udaipurense</name>
    <dbReference type="NCBI Taxonomy" id="1202716"/>
    <lineage>
        <taxon>Bacteria</taxon>
        <taxon>Pseudomonadati</taxon>
        <taxon>Pseudomonadota</taxon>
        <taxon>Alphaproteobacteria</taxon>
        <taxon>Hyphomicrobiales</taxon>
        <taxon>Hyphomicrobiaceae</taxon>
        <taxon>Rhodomicrobium</taxon>
    </lineage>
</organism>
<dbReference type="InterPro" id="IPR027417">
    <property type="entry name" value="P-loop_NTPase"/>
</dbReference>
<accession>A0A8I1GDA8</accession>
<keyword evidence="7" id="KW-0472">Membrane</keyword>
<proteinExistence type="inferred from homology"/>
<evidence type="ECO:0000256" key="1">
    <source>
        <dbReference type="ARBA" id="ARBA00005417"/>
    </source>
</evidence>
<evidence type="ECO:0000313" key="11">
    <source>
        <dbReference type="Proteomes" id="UP000623250"/>
    </source>
</evidence>
<dbReference type="Pfam" id="PF00005">
    <property type="entry name" value="ABC_tran"/>
    <property type="match status" value="1"/>
</dbReference>
<keyword evidence="2" id="KW-0813">Transport</keyword>
<dbReference type="EMBL" id="JAEMUK010000008">
    <property type="protein sequence ID" value="MBJ7542789.1"/>
    <property type="molecule type" value="Genomic_DNA"/>
</dbReference>
<dbReference type="CDD" id="cd03293">
    <property type="entry name" value="ABC_NrtD_SsuB_transporters"/>
    <property type="match status" value="1"/>
</dbReference>
<gene>
    <name evidence="10" type="ORF">JDN41_04385</name>
</gene>
<evidence type="ECO:0000313" key="10">
    <source>
        <dbReference type="EMBL" id="MBJ7542789.1"/>
    </source>
</evidence>
<protein>
    <submittedName>
        <fullName evidence="10">ATP-binding cassette domain-containing protein</fullName>
    </submittedName>
</protein>
<dbReference type="PROSITE" id="PS00211">
    <property type="entry name" value="ABC_TRANSPORTER_1"/>
    <property type="match status" value="1"/>
</dbReference>
<dbReference type="SMART" id="SM00382">
    <property type="entry name" value="AAA"/>
    <property type="match status" value="1"/>
</dbReference>
<evidence type="ECO:0000256" key="8">
    <source>
        <dbReference type="SAM" id="MobiDB-lite"/>
    </source>
</evidence>
<evidence type="ECO:0000256" key="5">
    <source>
        <dbReference type="ARBA" id="ARBA00022840"/>
    </source>
</evidence>
<sequence>MTLAEGAFGRLATRRSVSERAGTAPEKEGGAPAASKSRATPGVEGLSLAFRAVGKSFGDRQVLKEIDLEIPAGQFVAIVGRSGGGKTTLMRLITGLDAPTSGEVVIDGKPTSGLQKSVRLLFQDARLLPWETVIGNVGISRETGWREDAADALADVGLSGREKDWPTVLSGGQRQRVSLARALVSRPGILLLDEPFGALDALTRAEMHQLTERIWQEHGFTTLLITHDVAEAATLADRVLVLRDGHIALDLEIDLPRPRRSYDPAVASVGARILREV</sequence>
<dbReference type="InterPro" id="IPR003439">
    <property type="entry name" value="ABC_transporter-like_ATP-bd"/>
</dbReference>
<evidence type="ECO:0000259" key="9">
    <source>
        <dbReference type="PROSITE" id="PS50893"/>
    </source>
</evidence>
<dbReference type="PANTHER" id="PTHR42788">
    <property type="entry name" value="TAURINE IMPORT ATP-BINDING PROTEIN-RELATED"/>
    <property type="match status" value="1"/>
</dbReference>
<dbReference type="InterPro" id="IPR017871">
    <property type="entry name" value="ABC_transporter-like_CS"/>
</dbReference>
<keyword evidence="3" id="KW-1003">Cell membrane</keyword>
<dbReference type="PROSITE" id="PS50893">
    <property type="entry name" value="ABC_TRANSPORTER_2"/>
    <property type="match status" value="1"/>
</dbReference>
<name>A0A8I1GDA8_9HYPH</name>
<dbReference type="GO" id="GO:0005524">
    <property type="term" value="F:ATP binding"/>
    <property type="evidence" value="ECO:0007669"/>
    <property type="project" value="UniProtKB-KW"/>
</dbReference>
<comment type="caution">
    <text evidence="10">The sequence shown here is derived from an EMBL/GenBank/DDBJ whole genome shotgun (WGS) entry which is preliminary data.</text>
</comment>
<comment type="similarity">
    <text evidence="1">Belongs to the ABC transporter superfamily.</text>
</comment>
<keyword evidence="5 10" id="KW-0067">ATP-binding</keyword>
<keyword evidence="6" id="KW-1278">Translocase</keyword>
<keyword evidence="11" id="KW-1185">Reference proteome</keyword>
<evidence type="ECO:0000256" key="6">
    <source>
        <dbReference type="ARBA" id="ARBA00022967"/>
    </source>
</evidence>
<keyword evidence="4" id="KW-0547">Nucleotide-binding</keyword>
<dbReference type="Gene3D" id="3.40.50.300">
    <property type="entry name" value="P-loop containing nucleotide triphosphate hydrolases"/>
    <property type="match status" value="1"/>
</dbReference>
<dbReference type="InterPro" id="IPR050166">
    <property type="entry name" value="ABC_transporter_ATP-bind"/>
</dbReference>
<feature type="domain" description="ABC transporter" evidence="9">
    <location>
        <begin position="48"/>
        <end position="269"/>
    </location>
</feature>
<evidence type="ECO:0000256" key="3">
    <source>
        <dbReference type="ARBA" id="ARBA00022475"/>
    </source>
</evidence>
<dbReference type="PANTHER" id="PTHR42788:SF17">
    <property type="entry name" value="ALIPHATIC SULFONATES IMPORT ATP-BINDING PROTEIN SSUB"/>
    <property type="match status" value="1"/>
</dbReference>
<dbReference type="GO" id="GO:0016887">
    <property type="term" value="F:ATP hydrolysis activity"/>
    <property type="evidence" value="ECO:0007669"/>
    <property type="project" value="InterPro"/>
</dbReference>
<feature type="region of interest" description="Disordered" evidence="8">
    <location>
        <begin position="14"/>
        <end position="39"/>
    </location>
</feature>
<dbReference type="RefSeq" id="WP_037235025.1">
    <property type="nucleotide sequence ID" value="NZ_JAEMUK010000008.1"/>
</dbReference>
<evidence type="ECO:0000256" key="4">
    <source>
        <dbReference type="ARBA" id="ARBA00022741"/>
    </source>
</evidence>
<reference evidence="10 11" key="1">
    <citation type="submission" date="2020-12" db="EMBL/GenBank/DDBJ databases">
        <title>Revised draft genomes of Rhodomicrobium vannielii ATCC 17100 and Rhodomicrobium udaipurense JA643.</title>
        <authorList>
            <person name="Conners E.M."/>
            <person name="Davenport E.J."/>
            <person name="Bose A."/>
        </authorList>
    </citation>
    <scope>NUCLEOTIDE SEQUENCE [LARGE SCALE GENOMIC DNA]</scope>
    <source>
        <strain evidence="10 11">JA643</strain>
    </source>
</reference>
<dbReference type="InterPro" id="IPR003593">
    <property type="entry name" value="AAA+_ATPase"/>
</dbReference>
<dbReference type="AlphaFoldDB" id="A0A8I1GDA8"/>
<dbReference type="SUPFAM" id="SSF52540">
    <property type="entry name" value="P-loop containing nucleoside triphosphate hydrolases"/>
    <property type="match status" value="1"/>
</dbReference>
<evidence type="ECO:0000256" key="7">
    <source>
        <dbReference type="ARBA" id="ARBA00023136"/>
    </source>
</evidence>
<evidence type="ECO:0000256" key="2">
    <source>
        <dbReference type="ARBA" id="ARBA00022448"/>
    </source>
</evidence>